<reference evidence="2 3" key="1">
    <citation type="submission" date="2019-09" db="EMBL/GenBank/DDBJ databases">
        <authorList>
            <person name="Park J.-S."/>
            <person name="Choi H.-J."/>
        </authorList>
    </citation>
    <scope>NUCLEOTIDE SEQUENCE [LARGE SCALE GENOMIC DNA]</scope>
    <source>
        <strain evidence="2 3">176SS1-4</strain>
    </source>
</reference>
<dbReference type="Pfam" id="PF00326">
    <property type="entry name" value="Peptidase_S9"/>
    <property type="match status" value="1"/>
</dbReference>
<dbReference type="Gene3D" id="3.40.50.1820">
    <property type="entry name" value="alpha/beta hydrolase"/>
    <property type="match status" value="1"/>
</dbReference>
<dbReference type="Proteomes" id="UP000326554">
    <property type="component" value="Unassembled WGS sequence"/>
</dbReference>
<dbReference type="PANTHER" id="PTHR22946:SF12">
    <property type="entry name" value="CONIDIAL PIGMENT BIOSYNTHESIS PROTEIN AYG1 (AFU_ORTHOLOGUE AFUA_2G17550)"/>
    <property type="match status" value="1"/>
</dbReference>
<sequence length="361" mass="39604">MTATEQHSEIDPRVASAAAHWSHRFVTNGVPLADFQDVTGSIRHWDEWCAAWASRAEVHEGLAQAAFAGGYERSGAEHLSTAAVCYHFGKFLFVHDRAQMRAAHERAVDCRNRALPFVDPPGERVEIPWNGHTLYGNLRKPRGVERPPVVVMAMGLDSAKEEMPSNEQVFLDRGLATLAFDGPGQGEGEYDMPIHPAYEEPVSAVLDMIETRNDLDSDRVAIWGVSLGGYYAPRAAAYEDRLKACVSLTGPFDFAEAFDRAPPLTRAAFTARAFASGEDAAREVAAHMTLEEAAPRIRCPTYIVGGALDRVLPPDHAQRLADAVSGPVVLNMIEDGTHVANNRPYKYRTQVADWLADALAR</sequence>
<dbReference type="PANTHER" id="PTHR22946">
    <property type="entry name" value="DIENELACTONE HYDROLASE DOMAIN-CONTAINING PROTEIN-RELATED"/>
    <property type="match status" value="1"/>
</dbReference>
<keyword evidence="3" id="KW-1185">Reference proteome</keyword>
<dbReference type="SUPFAM" id="SSF53474">
    <property type="entry name" value="alpha/beta-Hydrolases"/>
    <property type="match status" value="1"/>
</dbReference>
<keyword evidence="2" id="KW-0378">Hydrolase</keyword>
<name>A0A5J5GET7_9RHOB</name>
<dbReference type="AlphaFoldDB" id="A0A5J5GET7"/>
<gene>
    <name evidence="2" type="ORF">F3S47_13380</name>
</gene>
<evidence type="ECO:0000259" key="1">
    <source>
        <dbReference type="Pfam" id="PF00326"/>
    </source>
</evidence>
<dbReference type="InterPro" id="IPR029058">
    <property type="entry name" value="AB_hydrolase_fold"/>
</dbReference>
<protein>
    <submittedName>
        <fullName evidence="2">Alpha/beta fold hydrolase</fullName>
    </submittedName>
</protein>
<proteinExistence type="predicted"/>
<dbReference type="GO" id="GO:0016787">
    <property type="term" value="F:hydrolase activity"/>
    <property type="evidence" value="ECO:0007669"/>
    <property type="project" value="UniProtKB-KW"/>
</dbReference>
<organism evidence="2 3">
    <name type="scientific">Histidinibacterium aquaticum</name>
    <dbReference type="NCBI Taxonomy" id="2613962"/>
    <lineage>
        <taxon>Bacteria</taxon>
        <taxon>Pseudomonadati</taxon>
        <taxon>Pseudomonadota</taxon>
        <taxon>Alphaproteobacteria</taxon>
        <taxon>Rhodobacterales</taxon>
        <taxon>Paracoccaceae</taxon>
        <taxon>Histidinibacterium</taxon>
    </lineage>
</organism>
<feature type="domain" description="Peptidase S9 prolyl oligopeptidase catalytic" evidence="1">
    <location>
        <begin position="204"/>
        <end position="359"/>
    </location>
</feature>
<evidence type="ECO:0000313" key="2">
    <source>
        <dbReference type="EMBL" id="KAA9006766.1"/>
    </source>
</evidence>
<evidence type="ECO:0000313" key="3">
    <source>
        <dbReference type="Proteomes" id="UP000326554"/>
    </source>
</evidence>
<dbReference type="InterPro" id="IPR001375">
    <property type="entry name" value="Peptidase_S9_cat"/>
</dbReference>
<comment type="caution">
    <text evidence="2">The sequence shown here is derived from an EMBL/GenBank/DDBJ whole genome shotgun (WGS) entry which is preliminary data.</text>
</comment>
<dbReference type="InterPro" id="IPR050261">
    <property type="entry name" value="FrsA_esterase"/>
</dbReference>
<dbReference type="Gene3D" id="1.20.1440.110">
    <property type="entry name" value="acylaminoacyl peptidase"/>
    <property type="match status" value="1"/>
</dbReference>
<dbReference type="RefSeq" id="WP_150445784.1">
    <property type="nucleotide sequence ID" value="NZ_VYQE01000004.1"/>
</dbReference>
<accession>A0A5J5GET7</accession>
<dbReference type="EMBL" id="VYQE01000004">
    <property type="protein sequence ID" value="KAA9006766.1"/>
    <property type="molecule type" value="Genomic_DNA"/>
</dbReference>